<feature type="compositionally biased region" description="Polar residues" evidence="1">
    <location>
        <begin position="488"/>
        <end position="505"/>
    </location>
</feature>
<comment type="caution">
    <text evidence="3">The sequence shown here is derived from an EMBL/GenBank/DDBJ whole genome shotgun (WGS) entry which is preliminary data.</text>
</comment>
<keyword evidence="4" id="KW-1185">Reference proteome</keyword>
<feature type="compositionally biased region" description="Low complexity" evidence="1">
    <location>
        <begin position="292"/>
        <end position="311"/>
    </location>
</feature>
<evidence type="ECO:0000256" key="2">
    <source>
        <dbReference type="SAM" id="Phobius"/>
    </source>
</evidence>
<feature type="compositionally biased region" description="Low complexity" evidence="1">
    <location>
        <begin position="370"/>
        <end position="382"/>
    </location>
</feature>
<evidence type="ECO:0000313" key="3">
    <source>
        <dbReference type="EMBL" id="RZS44753.1"/>
    </source>
</evidence>
<proteinExistence type="predicted"/>
<accession>A0A4V2EUJ1</accession>
<protein>
    <submittedName>
        <fullName evidence="3">EndoU nuclease-like protein</fullName>
    </submittedName>
</protein>
<evidence type="ECO:0000313" key="4">
    <source>
        <dbReference type="Proteomes" id="UP000294257"/>
    </source>
</evidence>
<feature type="compositionally biased region" description="Low complexity" evidence="1">
    <location>
        <begin position="331"/>
        <end position="350"/>
    </location>
</feature>
<feature type="compositionally biased region" description="Polar residues" evidence="1">
    <location>
        <begin position="809"/>
        <end position="829"/>
    </location>
</feature>
<feature type="region of interest" description="Disordered" evidence="1">
    <location>
        <begin position="91"/>
        <end position="642"/>
    </location>
</feature>
<keyword evidence="2" id="KW-0812">Transmembrane</keyword>
<name>A0A4V2EUJ1_9PSEU</name>
<feature type="region of interest" description="Disordered" evidence="1">
    <location>
        <begin position="1448"/>
        <end position="1471"/>
    </location>
</feature>
<feature type="compositionally biased region" description="Low complexity" evidence="1">
    <location>
        <begin position="598"/>
        <end position="609"/>
    </location>
</feature>
<feature type="region of interest" description="Disordered" evidence="1">
    <location>
        <begin position="1415"/>
        <end position="1436"/>
    </location>
</feature>
<feature type="region of interest" description="Disordered" evidence="1">
    <location>
        <begin position="803"/>
        <end position="843"/>
    </location>
</feature>
<dbReference type="Proteomes" id="UP000294257">
    <property type="component" value="Unassembled WGS sequence"/>
</dbReference>
<gene>
    <name evidence="3" type="ORF">EV193_101631</name>
</gene>
<feature type="region of interest" description="Disordered" evidence="1">
    <location>
        <begin position="885"/>
        <end position="931"/>
    </location>
</feature>
<reference evidence="3 4" key="1">
    <citation type="submission" date="2019-02" db="EMBL/GenBank/DDBJ databases">
        <title>Genomic Encyclopedia of Type Strains, Phase IV (KMG-IV): sequencing the most valuable type-strain genomes for metagenomic binning, comparative biology and taxonomic classification.</title>
        <authorList>
            <person name="Goeker M."/>
        </authorList>
    </citation>
    <scope>NUCLEOTIDE SEQUENCE [LARGE SCALE GENOMIC DNA]</scope>
    <source>
        <strain evidence="3 4">DSM 101727</strain>
    </source>
</reference>
<keyword evidence="2" id="KW-1133">Transmembrane helix</keyword>
<dbReference type="EMBL" id="SGWQ01000001">
    <property type="protein sequence ID" value="RZS44753.1"/>
    <property type="molecule type" value="Genomic_DNA"/>
</dbReference>
<feature type="compositionally biased region" description="Polar residues" evidence="1">
    <location>
        <begin position="452"/>
        <end position="463"/>
    </location>
</feature>
<feature type="region of interest" description="Disordered" evidence="1">
    <location>
        <begin position="654"/>
        <end position="717"/>
    </location>
</feature>
<sequence>MDWYLLFPLIWCVVLAAGFLWFLFRLWGNADLSRHLGPAPGTALAADRGRGSLSLGRILMYSLAGAFAAIVITLFGSAVTNNAPQAVAAAKGAAPSGGASKKAAPSSSGAKKSTPSGGGAKKSSSSSSSGKKATASTASSKKSTPTSSSSSGKKATASTANNKKSTSTASSGPAKGGGNGTTKNAKTTAAGKGSTSSNGTGDKSGARPVTKSTASGGQKGATPAGGKSGTPTGKDGKAAAASLRNSPGGKSGVAGAKTAATKTTATNSNTAGKDGKAAAASLRNSPGGKSGVAGAKTAATKTTATDSNTAGKDGKAAAASLRNSPGGKSGVAGAKTAATKTTATDSNTAGKDGKAAAASLRNSPGGKAGVAGTANGTKTAAASPARTANTGDKKTPANAGQSASLRNSPGGRAGAVSTASTGTKTASTPVNKAGHAAAALRNSPGGKAGVVNTANAGTKTPSAPVNPGHAAAALRNSPGGKAGVVRPVSNTNGKSATTRQPTKQQGGDKAPPPGSQKDTAHAETKTLTYGTPWGVKTHDLSTTRATGGDGKTDEDFCIGPCDTGSTAKGSNGKDIKAGVTRDPGTRKPRHTVSSGDKSVTNTGSGSSVTQKTDGTITGDCGSGPCDNEGKKGKTTLRVPGKSTVTVDNKGVKADCGDDCSPTGSNKKGGAKVDLKGGGRTSITDDKLETSPGDKTTRQDSRLGAKTATVVGGKGGTKIDAKKAQADCDGCTEHRATNEKTGATAGGKSEGATRVKGSSRVEGNRAYVAQVSEGGKAGADVSDGKGSSAKGGCDDGICELGGSTGPNGARLQQSGKNNKSFERSVTSRGKTVTGGGTNAASHSGVTAIDKNGELSHQTYAPQVDQNGKPVAGAGYQRPIIGKKGQVTTEDAGSNGGPVGSGVARLRNGKTATWDTPKELLTPAGGEARPGLDEGLDAASRKISNDRIAGAAVPGYINGHDTDVLDPASSVVTAEALNLDSQIAAGIAGKASTLDPKSVDAYRGVFEASAGRLDAARKTVADTLAGGAPNEQVWLGNNGQNPGAISRALRSAAAAPEWDGYTGPFAKRLNPQGDSALGPNADFVAGTRVDYSTPKQWAGEFGARNPQLAETIDEIFVGAKTVDQLKARLPEHIDPTVLAEQLHKSDLSQADRDKFATELIGKAIEQNRPIPLGPIAVPKFVADGFTDALGQELGNLFRWNSEQPPPTRPQVPADLRNDPRQLLGDVGRNLGGALPHAAGALVRNQYYIYEDGFNLAKSAVTGEWQYADRWNTKVDANGQPTEDLWGKIVRNQPFLGGIVEGVRKTGVNFIQDDVRAGRRGFFDGNPLQAPWDSPEYKNDRANAITNDIGTVLLFTPLKALKGGKATVPAAAARPAAAGKSPLYVPGAPAGFTRRPSGLYAPDNPTGFARTPSGLYVPEGAGKPTAGGSPKSNPLPAFRDNAPTLAEQAAKDRAFRKSPKDPIWVDGKPLGPPRNPISYTEQPRSMAELRAKADAAAQLDPIMVERPTTPAGKAVYVGSKIAEALTKAGTKPRSLGAASAADFSFINRVLGRGRIYGDRAAQYTQPVRPQPRFVVDGTGAIVDTLAPRVVQYGPLTKGPLPASTADTFRGGSYRGVVSDKPTTLYRVFGGSAREIGGFWTREKPAGPTQSIVDSALDPKWGNNATNWVEIKVPPGTTFYEGAAAPQRRLVGGGNQVVVPRVDPGWVTARGSFVRGTPWVNLVSPARIKHILFGDGTGGGHLWPGLPGKTPFPQGWTGDKVLGVVSDIATDPTLRWTQLTGKPGATHTKAGAPVRYEVIGTRDGVKIKVIVEPGGEGIITAHPVP</sequence>
<feature type="region of interest" description="Disordered" evidence="1">
    <location>
        <begin position="739"/>
        <end position="759"/>
    </location>
</feature>
<feature type="compositionally biased region" description="Low complexity" evidence="1">
    <location>
        <begin position="91"/>
        <end position="173"/>
    </location>
</feature>
<feature type="compositionally biased region" description="Basic and acidic residues" evidence="1">
    <location>
        <begin position="670"/>
        <end position="688"/>
    </location>
</feature>
<feature type="compositionally biased region" description="Basic and acidic residues" evidence="1">
    <location>
        <begin position="1448"/>
        <end position="1457"/>
    </location>
</feature>
<feature type="compositionally biased region" description="Polar residues" evidence="1">
    <location>
        <begin position="398"/>
        <end position="407"/>
    </location>
</feature>
<keyword evidence="2" id="KW-0472">Membrane</keyword>
<feature type="compositionally biased region" description="Low complexity" evidence="1">
    <location>
        <begin position="181"/>
        <end position="203"/>
    </location>
</feature>
<evidence type="ECO:0000256" key="1">
    <source>
        <dbReference type="SAM" id="MobiDB-lite"/>
    </source>
</evidence>
<dbReference type="GO" id="GO:0004519">
    <property type="term" value="F:endonuclease activity"/>
    <property type="evidence" value="ECO:0007669"/>
    <property type="project" value="InterPro"/>
</dbReference>
<feature type="transmembrane region" description="Helical" evidence="2">
    <location>
        <begin position="58"/>
        <end position="79"/>
    </location>
</feature>
<feature type="compositionally biased region" description="Low complexity" evidence="1">
    <location>
        <begin position="253"/>
        <end position="272"/>
    </location>
</feature>
<feature type="transmembrane region" description="Helical" evidence="2">
    <location>
        <begin position="6"/>
        <end position="24"/>
    </location>
</feature>
<feature type="compositionally biased region" description="Low complexity" evidence="1">
    <location>
        <begin position="414"/>
        <end position="428"/>
    </location>
</feature>
<organism evidence="3 4">
    <name type="scientific">Herbihabitans rhizosphaerae</name>
    <dbReference type="NCBI Taxonomy" id="1872711"/>
    <lineage>
        <taxon>Bacteria</taxon>
        <taxon>Bacillati</taxon>
        <taxon>Actinomycetota</taxon>
        <taxon>Actinomycetes</taxon>
        <taxon>Pseudonocardiales</taxon>
        <taxon>Pseudonocardiaceae</taxon>
        <taxon>Herbihabitans</taxon>
    </lineage>
</organism>